<protein>
    <recommendedName>
        <fullName evidence="1">N-acetyltransferase domain-containing protein</fullName>
    </recommendedName>
</protein>
<reference evidence="2 3" key="1">
    <citation type="submission" date="2018-05" db="EMBL/GenBank/DDBJ databases">
        <title>Chitinophaga sp. K3CV102501T nov., isolated from isolated from a monsoon evergreen broad-leaved forest soil.</title>
        <authorList>
            <person name="Lv Y."/>
        </authorList>
    </citation>
    <scope>NUCLEOTIDE SEQUENCE [LARGE SCALE GENOMIC DNA]</scope>
    <source>
        <strain evidence="2 3">GDMCC 1.1325</strain>
    </source>
</reference>
<keyword evidence="3" id="KW-1185">Reference proteome</keyword>
<evidence type="ECO:0000313" key="2">
    <source>
        <dbReference type="EMBL" id="RBL92729.1"/>
    </source>
</evidence>
<sequence>MITLKPVSTPDEAVRELYEEAFPYEERRDWPVVLSLMETGKQRLLHLTKDGQFAGFVFYWPLPDFTFIEYFAVHTATRGGGIGTYIMEELEKMFGRLVLEVEPPLTEQARRRIVFYERLGYKMFDEPYFQPPHHEGYAELELRLMKKGSTQGETFHSIKNQIYHYVYNLS</sequence>
<name>A0A365Y298_9BACT</name>
<dbReference type="InterPro" id="IPR000182">
    <property type="entry name" value="GNAT_dom"/>
</dbReference>
<dbReference type="GO" id="GO:0016747">
    <property type="term" value="F:acyltransferase activity, transferring groups other than amino-acyl groups"/>
    <property type="evidence" value="ECO:0007669"/>
    <property type="project" value="InterPro"/>
</dbReference>
<dbReference type="RefSeq" id="WP_113615328.1">
    <property type="nucleotide sequence ID" value="NZ_QFFJ01000001.1"/>
</dbReference>
<feature type="domain" description="N-acetyltransferase" evidence="1">
    <location>
        <begin position="2"/>
        <end position="143"/>
    </location>
</feature>
<dbReference type="AlphaFoldDB" id="A0A365Y298"/>
<dbReference type="OrthoDB" id="9127144at2"/>
<dbReference type="Proteomes" id="UP000253410">
    <property type="component" value="Unassembled WGS sequence"/>
</dbReference>
<dbReference type="SUPFAM" id="SSF55729">
    <property type="entry name" value="Acyl-CoA N-acyltransferases (Nat)"/>
    <property type="match status" value="1"/>
</dbReference>
<dbReference type="Pfam" id="PF00583">
    <property type="entry name" value="Acetyltransf_1"/>
    <property type="match status" value="1"/>
</dbReference>
<dbReference type="CDD" id="cd04301">
    <property type="entry name" value="NAT_SF"/>
    <property type="match status" value="1"/>
</dbReference>
<dbReference type="EMBL" id="QFFJ01000001">
    <property type="protein sequence ID" value="RBL92729.1"/>
    <property type="molecule type" value="Genomic_DNA"/>
</dbReference>
<gene>
    <name evidence="2" type="ORF">DF182_09170</name>
</gene>
<accession>A0A365Y298</accession>
<evidence type="ECO:0000313" key="3">
    <source>
        <dbReference type="Proteomes" id="UP000253410"/>
    </source>
</evidence>
<evidence type="ECO:0000259" key="1">
    <source>
        <dbReference type="PROSITE" id="PS51186"/>
    </source>
</evidence>
<dbReference type="Gene3D" id="3.40.630.30">
    <property type="match status" value="1"/>
</dbReference>
<dbReference type="PROSITE" id="PS51186">
    <property type="entry name" value="GNAT"/>
    <property type="match status" value="1"/>
</dbReference>
<comment type="caution">
    <text evidence="2">The sequence shown here is derived from an EMBL/GenBank/DDBJ whole genome shotgun (WGS) entry which is preliminary data.</text>
</comment>
<organism evidence="2 3">
    <name type="scientific">Chitinophaga flava</name>
    <dbReference type="NCBI Taxonomy" id="2259036"/>
    <lineage>
        <taxon>Bacteria</taxon>
        <taxon>Pseudomonadati</taxon>
        <taxon>Bacteroidota</taxon>
        <taxon>Chitinophagia</taxon>
        <taxon>Chitinophagales</taxon>
        <taxon>Chitinophagaceae</taxon>
        <taxon>Chitinophaga</taxon>
    </lineage>
</organism>
<dbReference type="InterPro" id="IPR016181">
    <property type="entry name" value="Acyl_CoA_acyltransferase"/>
</dbReference>
<proteinExistence type="predicted"/>